<dbReference type="PANTHER" id="PTHR43289">
    <property type="entry name" value="MITOGEN-ACTIVATED PROTEIN KINASE KINASE KINASE 20-RELATED"/>
    <property type="match status" value="1"/>
</dbReference>
<evidence type="ECO:0000256" key="6">
    <source>
        <dbReference type="ARBA" id="ARBA00022840"/>
    </source>
</evidence>
<feature type="compositionally biased region" description="Pro residues" evidence="8">
    <location>
        <begin position="24"/>
        <end position="47"/>
    </location>
</feature>
<name>A0AAU8IWW7_9ACTN</name>
<evidence type="ECO:0000256" key="7">
    <source>
        <dbReference type="PROSITE-ProRule" id="PRU10141"/>
    </source>
</evidence>
<accession>A0AAU8IWW7</accession>
<dbReference type="PROSITE" id="PS00108">
    <property type="entry name" value="PROTEIN_KINASE_ST"/>
    <property type="match status" value="1"/>
</dbReference>
<feature type="region of interest" description="Disordered" evidence="8">
    <location>
        <begin position="1"/>
        <end position="65"/>
    </location>
</feature>
<dbReference type="SMART" id="SM00220">
    <property type="entry name" value="S_TKc"/>
    <property type="match status" value="1"/>
</dbReference>
<dbReference type="EC" id="2.7.11.1" evidence="1"/>
<evidence type="ECO:0000256" key="5">
    <source>
        <dbReference type="ARBA" id="ARBA00022777"/>
    </source>
</evidence>
<proteinExistence type="predicted"/>
<dbReference type="KEGG" id="stac:ABII15_23305"/>
<gene>
    <name evidence="10" type="ORF">ABII15_23305</name>
</gene>
<evidence type="ECO:0000313" key="10">
    <source>
        <dbReference type="EMBL" id="XCJ72707.1"/>
    </source>
</evidence>
<dbReference type="EMBL" id="CP159534">
    <property type="protein sequence ID" value="XCJ72707.1"/>
    <property type="molecule type" value="Genomic_DNA"/>
</dbReference>
<sequence>MSDNGGAPYGPGSADEPTSFGLQPPRPQPSYVPHPDNPYAQPAPAPAAQPTQVAPPRQPDPGAGRVVAGRYRLLSKLGNGGMGTVWRAKDETVDREVAVKEPRLPDQLPERERSKAFERMRREARAAARLDHPAVVNVHDVAVEDGQPWIVMEFVQGRSLGEALQEGTLGVREAARVGLEVLGALEAAHAAGILHRDVKPDNVMLGRHDRVVLTDFGIAHIEGETNLTDTGGFVGSPEFIAPERVLGQRPGPASDLWSLGVVLYAATEGVSPFRRSNTPATLQSVLNATPAAPASARGPLADAINGLLQKDPAHRPNAAQVRALLERAAEPPVQPPTQVVRIGSAQGGIRLGRKALTGIAAGVVVLAAVAYLVLARPFAGPLPDGWEKHRVPELKATVAAPAGYTESKPGADAPKGAHWVQYTDASGAVWVSLSVRRKAEDSLNEIAKDGAAQAYADNKDFESSGDSNIGMASEPAPKGDPKPTTYKGDDEAGANTIAYQTSETSGSLKREVRILYVKAKGDMYELMIGYPREGDFADRGREVADAAVANLEIENS</sequence>
<dbReference type="AlphaFoldDB" id="A0AAU8IWW7"/>
<dbReference type="GO" id="GO:0004674">
    <property type="term" value="F:protein serine/threonine kinase activity"/>
    <property type="evidence" value="ECO:0007669"/>
    <property type="project" value="UniProtKB-KW"/>
</dbReference>
<keyword evidence="6 7" id="KW-0067">ATP-binding</keyword>
<evidence type="ECO:0000256" key="1">
    <source>
        <dbReference type="ARBA" id="ARBA00012513"/>
    </source>
</evidence>
<dbReference type="PROSITE" id="PS00107">
    <property type="entry name" value="PROTEIN_KINASE_ATP"/>
    <property type="match status" value="1"/>
</dbReference>
<dbReference type="InterPro" id="IPR008271">
    <property type="entry name" value="Ser/Thr_kinase_AS"/>
</dbReference>
<evidence type="ECO:0000259" key="9">
    <source>
        <dbReference type="PROSITE" id="PS50011"/>
    </source>
</evidence>
<dbReference type="GO" id="GO:0005524">
    <property type="term" value="F:ATP binding"/>
    <property type="evidence" value="ECO:0007669"/>
    <property type="project" value="UniProtKB-UniRule"/>
</dbReference>
<dbReference type="InterPro" id="IPR017441">
    <property type="entry name" value="Protein_kinase_ATP_BS"/>
</dbReference>
<keyword evidence="5 10" id="KW-0418">Kinase</keyword>
<evidence type="ECO:0000256" key="3">
    <source>
        <dbReference type="ARBA" id="ARBA00022679"/>
    </source>
</evidence>
<dbReference type="SUPFAM" id="SSF56112">
    <property type="entry name" value="Protein kinase-like (PK-like)"/>
    <property type="match status" value="1"/>
</dbReference>
<dbReference type="CDD" id="cd14014">
    <property type="entry name" value="STKc_PknB_like"/>
    <property type="match status" value="1"/>
</dbReference>
<evidence type="ECO:0000256" key="4">
    <source>
        <dbReference type="ARBA" id="ARBA00022741"/>
    </source>
</evidence>
<feature type="domain" description="Protein kinase" evidence="9">
    <location>
        <begin position="71"/>
        <end position="333"/>
    </location>
</feature>
<organism evidence="10">
    <name type="scientific">Streptomyces tabacisoli</name>
    <dbReference type="NCBI Taxonomy" id="3156398"/>
    <lineage>
        <taxon>Bacteria</taxon>
        <taxon>Bacillati</taxon>
        <taxon>Actinomycetota</taxon>
        <taxon>Actinomycetes</taxon>
        <taxon>Kitasatosporales</taxon>
        <taxon>Streptomycetaceae</taxon>
        <taxon>Streptomyces</taxon>
    </lineage>
</organism>
<dbReference type="RefSeq" id="WP_353944229.1">
    <property type="nucleotide sequence ID" value="NZ_CP159534.1"/>
</dbReference>
<feature type="region of interest" description="Disordered" evidence="8">
    <location>
        <begin position="457"/>
        <end position="492"/>
    </location>
</feature>
<evidence type="ECO:0000256" key="8">
    <source>
        <dbReference type="SAM" id="MobiDB-lite"/>
    </source>
</evidence>
<dbReference type="Gene3D" id="3.30.200.20">
    <property type="entry name" value="Phosphorylase Kinase, domain 1"/>
    <property type="match status" value="1"/>
</dbReference>
<evidence type="ECO:0000256" key="2">
    <source>
        <dbReference type="ARBA" id="ARBA00022527"/>
    </source>
</evidence>
<dbReference type="PANTHER" id="PTHR43289:SF6">
    <property type="entry name" value="SERINE_THREONINE-PROTEIN KINASE NEKL-3"/>
    <property type="match status" value="1"/>
</dbReference>
<dbReference type="Pfam" id="PF00069">
    <property type="entry name" value="Pkinase"/>
    <property type="match status" value="1"/>
</dbReference>
<dbReference type="InterPro" id="IPR000719">
    <property type="entry name" value="Prot_kinase_dom"/>
</dbReference>
<keyword evidence="2" id="KW-0723">Serine/threonine-protein kinase</keyword>
<keyword evidence="3 10" id="KW-0808">Transferase</keyword>
<feature type="binding site" evidence="7">
    <location>
        <position position="100"/>
    </location>
    <ligand>
        <name>ATP</name>
        <dbReference type="ChEBI" id="CHEBI:30616"/>
    </ligand>
</feature>
<keyword evidence="4 7" id="KW-0547">Nucleotide-binding</keyword>
<protein>
    <recommendedName>
        <fullName evidence="1">non-specific serine/threonine protein kinase</fullName>
        <ecNumber evidence="1">2.7.11.1</ecNumber>
    </recommendedName>
</protein>
<dbReference type="InterPro" id="IPR011009">
    <property type="entry name" value="Kinase-like_dom_sf"/>
</dbReference>
<reference evidence="10" key="1">
    <citation type="submission" date="2024-06" db="EMBL/GenBank/DDBJ databases">
        <title>Streptomyces sp. strain HUAS MG91 genome sequences.</title>
        <authorList>
            <person name="Mo P."/>
        </authorList>
    </citation>
    <scope>NUCLEOTIDE SEQUENCE</scope>
    <source>
        <strain evidence="10">HUAS MG91</strain>
    </source>
</reference>
<dbReference type="PROSITE" id="PS50011">
    <property type="entry name" value="PROTEIN_KINASE_DOM"/>
    <property type="match status" value="1"/>
</dbReference>
<dbReference type="Gene3D" id="1.10.510.10">
    <property type="entry name" value="Transferase(Phosphotransferase) domain 1"/>
    <property type="match status" value="1"/>
</dbReference>